<evidence type="ECO:0000313" key="3">
    <source>
        <dbReference type="EMBL" id="EEH38563.2"/>
    </source>
</evidence>
<proteinExistence type="predicted"/>
<name>C1HBZ9_PARBA</name>
<keyword evidence="2" id="KW-0732">Signal</keyword>
<feature type="chain" id="PRO_5002910435" evidence="2">
    <location>
        <begin position="24"/>
        <end position="92"/>
    </location>
</feature>
<reference evidence="3 4" key="1">
    <citation type="journal article" date="2011" name="PLoS Genet.">
        <title>Comparative genomic analysis of human fungal pathogens causing paracoccidioidomycosis.</title>
        <authorList>
            <person name="Desjardins C.A."/>
            <person name="Champion M.D."/>
            <person name="Holder J.W."/>
            <person name="Muszewska A."/>
            <person name="Goldberg J."/>
            <person name="Bailao A.M."/>
            <person name="Brigido M.M."/>
            <person name="Ferreira M.E."/>
            <person name="Garcia A.M."/>
            <person name="Grynberg M."/>
            <person name="Gujja S."/>
            <person name="Heiman D.I."/>
            <person name="Henn M.R."/>
            <person name="Kodira C.D."/>
            <person name="Leon-Narvaez H."/>
            <person name="Longo L.V."/>
            <person name="Ma L.J."/>
            <person name="Malavazi I."/>
            <person name="Matsuo A.L."/>
            <person name="Morais F.V."/>
            <person name="Pereira M."/>
            <person name="Rodriguez-Brito S."/>
            <person name="Sakthikumar S."/>
            <person name="Salem-Izacc S.M."/>
            <person name="Sykes S.M."/>
            <person name="Teixeira M.M."/>
            <person name="Vallejo M.C."/>
            <person name="Walter M.E."/>
            <person name="Yandava C."/>
            <person name="Young S."/>
            <person name="Zeng Q."/>
            <person name="Zucker J."/>
            <person name="Felipe M.S."/>
            <person name="Goldman G.H."/>
            <person name="Haas B.J."/>
            <person name="McEwen J.G."/>
            <person name="Nino-Vega G."/>
            <person name="Puccia R."/>
            <person name="San-Blas G."/>
            <person name="Soares C.M."/>
            <person name="Birren B.W."/>
            <person name="Cuomo C.A."/>
        </authorList>
    </citation>
    <scope>NUCLEOTIDE SEQUENCE [LARGE SCALE GENOMIC DNA]</scope>
    <source>
        <strain evidence="4">ATCC MYA-826 / Pb01</strain>
    </source>
</reference>
<evidence type="ECO:0000313" key="4">
    <source>
        <dbReference type="Proteomes" id="UP000002059"/>
    </source>
</evidence>
<feature type="region of interest" description="Disordered" evidence="1">
    <location>
        <begin position="70"/>
        <end position="92"/>
    </location>
</feature>
<feature type="signal peptide" evidence="2">
    <location>
        <begin position="1"/>
        <end position="23"/>
    </location>
</feature>
<accession>C1HBZ9</accession>
<dbReference type="VEuPathDB" id="FungiDB:PAAG_08290"/>
<protein>
    <submittedName>
        <fullName evidence="3">Uncharacterized protein</fullName>
    </submittedName>
</protein>
<dbReference type="Proteomes" id="UP000002059">
    <property type="component" value="Partially assembled WGS sequence"/>
</dbReference>
<dbReference type="HOGENOM" id="CLU_2413879_0_0_1"/>
<sequence length="92" mass="9877">MGPFKLTLRSGTLLSLVQTGFLARKCIEEKKTTPAGEYNVADVADAADVVDAAAAELGGYQAIALRRRTKEQNKQIPSPIKSSTAHGVLHKR</sequence>
<evidence type="ECO:0000256" key="1">
    <source>
        <dbReference type="SAM" id="MobiDB-lite"/>
    </source>
</evidence>
<dbReference type="RefSeq" id="XP_015701134.1">
    <property type="nucleotide sequence ID" value="XM_015846470.1"/>
</dbReference>
<dbReference type="GeneID" id="9093029"/>
<dbReference type="KEGG" id="pbl:PAAG_08290"/>
<feature type="compositionally biased region" description="Polar residues" evidence="1">
    <location>
        <begin position="74"/>
        <end position="85"/>
    </location>
</feature>
<evidence type="ECO:0000256" key="2">
    <source>
        <dbReference type="SAM" id="SignalP"/>
    </source>
</evidence>
<gene>
    <name evidence="3" type="ORF">PAAG_08290</name>
</gene>
<keyword evidence="4" id="KW-1185">Reference proteome</keyword>
<dbReference type="EMBL" id="KN294022">
    <property type="protein sequence ID" value="EEH38563.2"/>
    <property type="molecule type" value="Genomic_DNA"/>
</dbReference>
<dbReference type="AlphaFoldDB" id="C1HBZ9"/>
<organism evidence="3 4">
    <name type="scientific">Paracoccidioides lutzii (strain ATCC MYA-826 / Pb01)</name>
    <name type="common">Paracoccidioides brasiliensis</name>
    <dbReference type="NCBI Taxonomy" id="502779"/>
    <lineage>
        <taxon>Eukaryota</taxon>
        <taxon>Fungi</taxon>
        <taxon>Dikarya</taxon>
        <taxon>Ascomycota</taxon>
        <taxon>Pezizomycotina</taxon>
        <taxon>Eurotiomycetes</taxon>
        <taxon>Eurotiomycetidae</taxon>
        <taxon>Onygenales</taxon>
        <taxon>Ajellomycetaceae</taxon>
        <taxon>Paracoccidioides</taxon>
    </lineage>
</organism>